<dbReference type="EMBL" id="LDWR01000077">
    <property type="protein sequence ID" value="KML46517.1"/>
    <property type="molecule type" value="Genomic_DNA"/>
</dbReference>
<protein>
    <submittedName>
        <fullName evidence="1">Uncharacterized protein</fullName>
    </submittedName>
</protein>
<reference evidence="1 2" key="1">
    <citation type="submission" date="2015-05" db="EMBL/GenBank/DDBJ databases">
        <title>Draft genome of Burkholderia cepacia LK29.</title>
        <authorList>
            <person name="Chan X.Y."/>
        </authorList>
    </citation>
    <scope>NUCLEOTIDE SEQUENCE [LARGE SCALE GENOMIC DNA]</scope>
    <source>
        <strain evidence="1 2">LK29</strain>
    </source>
</reference>
<dbReference type="PATRIC" id="fig|292.27.peg.8039"/>
<evidence type="ECO:0000313" key="1">
    <source>
        <dbReference type="EMBL" id="KML46517.1"/>
    </source>
</evidence>
<name>A0A0J5W6Q7_BURCE</name>
<dbReference type="Proteomes" id="UP000036338">
    <property type="component" value="Unassembled WGS sequence"/>
</dbReference>
<dbReference type="RefSeq" id="WP_048251387.1">
    <property type="nucleotide sequence ID" value="NZ_LDWR01000077.1"/>
</dbReference>
<gene>
    <name evidence="1" type="ORF">VL15_35080</name>
</gene>
<organism evidence="1 2">
    <name type="scientific">Burkholderia cepacia</name>
    <name type="common">Pseudomonas cepacia</name>
    <dbReference type="NCBI Taxonomy" id="292"/>
    <lineage>
        <taxon>Bacteria</taxon>
        <taxon>Pseudomonadati</taxon>
        <taxon>Pseudomonadota</taxon>
        <taxon>Betaproteobacteria</taxon>
        <taxon>Burkholderiales</taxon>
        <taxon>Burkholderiaceae</taxon>
        <taxon>Burkholderia</taxon>
        <taxon>Burkholderia cepacia complex</taxon>
    </lineage>
</organism>
<accession>A0A0J5W6Q7</accession>
<sequence length="242" mass="27485">MDFNDVIFAVSADCYSSVLIPEASCEERDKLKLVAREAVGVVLDGARDYYMEANLSPAKLVKNKEFFWRLMSERNVAADVALRLHFFEEVIVNRDEVRESAAALIGSVSARLRWLHTDSFSIEIDDDLIEAVAAIQDETFDQNEVGQIGWREINRIWDNADSEWDRYLADVMCDVPDSICVTVNGLLNSENSLNYLLKWKRGISSADFLLIIDAIERQAISELTTNKNVESRVVEMLGLLRK</sequence>
<dbReference type="AlphaFoldDB" id="A0A0J5W6Q7"/>
<evidence type="ECO:0000313" key="2">
    <source>
        <dbReference type="Proteomes" id="UP000036338"/>
    </source>
</evidence>
<comment type="caution">
    <text evidence="1">The sequence shown here is derived from an EMBL/GenBank/DDBJ whole genome shotgun (WGS) entry which is preliminary data.</text>
</comment>
<proteinExistence type="predicted"/>